<dbReference type="RefSeq" id="WP_141289708.1">
    <property type="nucleotide sequence ID" value="NZ_BAAAEW010000026.1"/>
</dbReference>
<gene>
    <name evidence="2" type="ORF">GCM10009107_39540</name>
</gene>
<feature type="transmembrane region" description="Helical" evidence="1">
    <location>
        <begin position="194"/>
        <end position="216"/>
    </location>
</feature>
<protein>
    <recommendedName>
        <fullName evidence="4">ABC transporter permease</fullName>
    </recommendedName>
</protein>
<feature type="transmembrane region" description="Helical" evidence="1">
    <location>
        <begin position="21"/>
        <end position="43"/>
    </location>
</feature>
<sequence length="291" mass="31330">MNATTFLALMQREWMQHRRGWLIFSAVPLCMMLFAIVVGNVHVSSDESALSVLVALAGGYIGAVMMAGWVGAGFQSSGLGQRDRQDRSIEFWRSLPVSDWAAVGATALMHVLVFQLMVAGIAFVCGLVVAVLTVARVYGLSGVASLPWGTLSAVIVAAVPRVLVAVGAAALWAAPVMLFVMAASAWLKRWGGIAAVGALGLGSVILAKVYGMPWLLQTLVTMAERFRDAIFPVARHDFESVPWDGQLTQLPQWLLSDTQRVLGELVDPAMAWGLLLAVLSYVLLVLRRQRA</sequence>
<comment type="caution">
    <text evidence="2">The sequence shown here is derived from an EMBL/GenBank/DDBJ whole genome shotgun (WGS) entry which is preliminary data.</text>
</comment>
<evidence type="ECO:0000313" key="2">
    <source>
        <dbReference type="EMBL" id="GAA0758774.1"/>
    </source>
</evidence>
<dbReference type="EMBL" id="BAAAEW010000026">
    <property type="protein sequence ID" value="GAA0758774.1"/>
    <property type="molecule type" value="Genomic_DNA"/>
</dbReference>
<organism evidence="2 3">
    <name type="scientific">Ideonella azotifigens</name>
    <dbReference type="NCBI Taxonomy" id="513160"/>
    <lineage>
        <taxon>Bacteria</taxon>
        <taxon>Pseudomonadati</taxon>
        <taxon>Pseudomonadota</taxon>
        <taxon>Betaproteobacteria</taxon>
        <taxon>Burkholderiales</taxon>
        <taxon>Sphaerotilaceae</taxon>
        <taxon>Ideonella</taxon>
    </lineage>
</organism>
<evidence type="ECO:0000256" key="1">
    <source>
        <dbReference type="SAM" id="Phobius"/>
    </source>
</evidence>
<feature type="transmembrane region" description="Helical" evidence="1">
    <location>
        <begin position="49"/>
        <end position="70"/>
    </location>
</feature>
<feature type="transmembrane region" description="Helical" evidence="1">
    <location>
        <begin position="118"/>
        <end position="138"/>
    </location>
</feature>
<proteinExistence type="predicted"/>
<keyword evidence="1" id="KW-0472">Membrane</keyword>
<feature type="transmembrane region" description="Helical" evidence="1">
    <location>
        <begin position="169"/>
        <end position="187"/>
    </location>
</feature>
<keyword evidence="3" id="KW-1185">Reference proteome</keyword>
<reference evidence="3" key="1">
    <citation type="journal article" date="2019" name="Int. J. Syst. Evol. Microbiol.">
        <title>The Global Catalogue of Microorganisms (GCM) 10K type strain sequencing project: providing services to taxonomists for standard genome sequencing and annotation.</title>
        <authorList>
            <consortium name="The Broad Institute Genomics Platform"/>
            <consortium name="The Broad Institute Genome Sequencing Center for Infectious Disease"/>
            <person name="Wu L."/>
            <person name="Ma J."/>
        </authorList>
    </citation>
    <scope>NUCLEOTIDE SEQUENCE [LARGE SCALE GENOMIC DNA]</scope>
    <source>
        <strain evidence="3">JCM 15503</strain>
    </source>
</reference>
<dbReference type="Proteomes" id="UP001500279">
    <property type="component" value="Unassembled WGS sequence"/>
</dbReference>
<accession>A0ABP3VLB0</accession>
<keyword evidence="1" id="KW-1133">Transmembrane helix</keyword>
<keyword evidence="1" id="KW-0812">Transmembrane</keyword>
<feature type="transmembrane region" description="Helical" evidence="1">
    <location>
        <begin position="269"/>
        <end position="286"/>
    </location>
</feature>
<evidence type="ECO:0008006" key="4">
    <source>
        <dbReference type="Google" id="ProtNLM"/>
    </source>
</evidence>
<name>A0ABP3VLB0_9BURK</name>
<evidence type="ECO:0000313" key="3">
    <source>
        <dbReference type="Proteomes" id="UP001500279"/>
    </source>
</evidence>
<feature type="transmembrane region" description="Helical" evidence="1">
    <location>
        <begin position="145"/>
        <end position="163"/>
    </location>
</feature>